<keyword evidence="5 9" id="KW-0479">Metal-binding</keyword>
<keyword evidence="4 9" id="KW-0645">Protease</keyword>
<gene>
    <name evidence="12" type="ORF">L3H44_06625</name>
</gene>
<dbReference type="GO" id="GO:0004177">
    <property type="term" value="F:aminopeptidase activity"/>
    <property type="evidence" value="ECO:0007669"/>
    <property type="project" value="UniProtKB-KW"/>
</dbReference>
<dbReference type="RefSeq" id="WP_046203510.1">
    <property type="nucleotide sequence ID" value="NZ_JAFFSY010000002.1"/>
</dbReference>
<evidence type="ECO:0000256" key="2">
    <source>
        <dbReference type="ARBA" id="ARBA00008290"/>
    </source>
</evidence>
<dbReference type="PANTHER" id="PTHR28570">
    <property type="entry name" value="ASPARTYL AMINOPEPTIDASE"/>
    <property type="match status" value="1"/>
</dbReference>
<dbReference type="PRINTS" id="PR00932">
    <property type="entry name" value="AMINO1PTASE"/>
</dbReference>
<dbReference type="NCBIfam" id="NF002759">
    <property type="entry name" value="PRK02813.1"/>
    <property type="match status" value="1"/>
</dbReference>
<dbReference type="SUPFAM" id="SSF101821">
    <property type="entry name" value="Aminopeptidase/glucanase lid domain"/>
    <property type="match status" value="1"/>
</dbReference>
<evidence type="ECO:0000313" key="12">
    <source>
        <dbReference type="EMBL" id="MCF6774083.1"/>
    </source>
</evidence>
<accession>A0ABS9HLW9</accession>
<reference evidence="12 13" key="1">
    <citation type="submission" date="2022-01" db="EMBL/GenBank/DDBJ databases">
        <title>Identification and Characterization of Corynebacterium sp.</title>
        <authorList>
            <person name="Luo Q."/>
            <person name="Qu P."/>
            <person name="Chen Q."/>
        </authorList>
    </citation>
    <scope>NUCLEOTIDE SEQUENCE [LARGE SCALE GENOMIC DNA]</scope>
    <source>
        <strain evidence="12 13">MC-12</strain>
    </source>
</reference>
<dbReference type="EC" id="3.4.11.-" evidence="10"/>
<dbReference type="GeneID" id="92726916"/>
<comment type="caution">
    <text evidence="12">The sequence shown here is derived from an EMBL/GenBank/DDBJ whole genome shotgun (WGS) entry which is preliminary data.</text>
</comment>
<proteinExistence type="inferred from homology"/>
<feature type="region of interest" description="Disordered" evidence="11">
    <location>
        <begin position="75"/>
        <end position="98"/>
    </location>
</feature>
<dbReference type="EMBL" id="JAKJKU010000003">
    <property type="protein sequence ID" value="MCF6774083.1"/>
    <property type="molecule type" value="Genomic_DNA"/>
</dbReference>
<dbReference type="SUPFAM" id="SSF53187">
    <property type="entry name" value="Zn-dependent exopeptidases"/>
    <property type="match status" value="1"/>
</dbReference>
<evidence type="ECO:0000256" key="11">
    <source>
        <dbReference type="SAM" id="MobiDB-lite"/>
    </source>
</evidence>
<evidence type="ECO:0000256" key="8">
    <source>
        <dbReference type="ARBA" id="ARBA00023049"/>
    </source>
</evidence>
<name>A0ABS9HLW9_9CORY</name>
<evidence type="ECO:0000256" key="9">
    <source>
        <dbReference type="RuleBase" id="RU004386"/>
    </source>
</evidence>
<comment type="similarity">
    <text evidence="2 9">Belongs to the peptidase M18 family.</text>
</comment>
<dbReference type="Pfam" id="PF02127">
    <property type="entry name" value="Peptidase_M18"/>
    <property type="match status" value="2"/>
</dbReference>
<keyword evidence="8 9" id="KW-0482">Metalloprotease</keyword>
<evidence type="ECO:0000256" key="3">
    <source>
        <dbReference type="ARBA" id="ARBA00022438"/>
    </source>
</evidence>
<keyword evidence="7 9" id="KW-0862">Zinc</keyword>
<comment type="cofactor">
    <cofactor evidence="1 10">
        <name>Zn(2+)</name>
        <dbReference type="ChEBI" id="CHEBI:29105"/>
    </cofactor>
</comment>
<sequence>MSSSHSDQYINAYMNFMDQSPTSYHAVAVMADELRRAGFHPQKETDPWDVRPGGHYIVRDGAMIAYVIPTQAASASTTDRESVDKNNENNKDDNDSRHPAYRIIGAHTDSPALALKPTPQSTTSDGWGQLAVEVYGGALLNSWLDRELCVAGRIVDKTGATHLVRTKPIARVPQLAIHLDRKVNERLELNPQKHIHPVWTVDDDSADIMDVIAESAGLSSKCEIFGWDLKLVPTQEAETFGAHSQFIASGRQDNLSSVFAAFHVLQHLDTDAIPGDDILVFVANDHEEVGSGTRSGAAGPFLEDVLHRTAVALGYDADDEARIMARSVCISSDAGHSVHPNYAERHDPDTRPMMGRGPMVKFNANQRYVSDAVGEAIWQRACETAGIQHQAFVSHNAMPCGSTIGPITATRLGMVTVDVGIPLLSMHSAREMSHEYDCWALSKVMGALWTMELLEYGQ</sequence>
<keyword evidence="13" id="KW-1185">Reference proteome</keyword>
<evidence type="ECO:0000256" key="4">
    <source>
        <dbReference type="ARBA" id="ARBA00022670"/>
    </source>
</evidence>
<keyword evidence="6 9" id="KW-0378">Hydrolase</keyword>
<dbReference type="PANTHER" id="PTHR28570:SF3">
    <property type="entry name" value="ASPARTYL AMINOPEPTIDASE"/>
    <property type="match status" value="1"/>
</dbReference>
<organism evidence="12 13">
    <name type="scientific">Corynebacterium parakroppenstedtii</name>
    <dbReference type="NCBI Taxonomy" id="2828363"/>
    <lineage>
        <taxon>Bacteria</taxon>
        <taxon>Bacillati</taxon>
        <taxon>Actinomycetota</taxon>
        <taxon>Actinomycetes</taxon>
        <taxon>Mycobacteriales</taxon>
        <taxon>Corynebacteriaceae</taxon>
        <taxon>Corynebacterium</taxon>
    </lineage>
</organism>
<dbReference type="InterPro" id="IPR023358">
    <property type="entry name" value="Peptidase_M18_dom2"/>
</dbReference>
<dbReference type="Proteomes" id="UP001200604">
    <property type="component" value="Unassembled WGS sequence"/>
</dbReference>
<dbReference type="Gene3D" id="2.30.250.10">
    <property type="entry name" value="Aminopeptidase i, Domain 2"/>
    <property type="match status" value="1"/>
</dbReference>
<protein>
    <recommendedName>
        <fullName evidence="10">M18 family aminopeptidase</fullName>
        <ecNumber evidence="10">3.4.11.-</ecNumber>
    </recommendedName>
</protein>
<feature type="compositionally biased region" description="Basic and acidic residues" evidence="11">
    <location>
        <begin position="78"/>
        <end position="98"/>
    </location>
</feature>
<evidence type="ECO:0000256" key="7">
    <source>
        <dbReference type="ARBA" id="ARBA00022833"/>
    </source>
</evidence>
<evidence type="ECO:0000256" key="5">
    <source>
        <dbReference type="ARBA" id="ARBA00022723"/>
    </source>
</evidence>
<dbReference type="InterPro" id="IPR001948">
    <property type="entry name" value="Peptidase_M18"/>
</dbReference>
<evidence type="ECO:0000256" key="6">
    <source>
        <dbReference type="ARBA" id="ARBA00022801"/>
    </source>
</evidence>
<dbReference type="Gene3D" id="3.40.630.10">
    <property type="entry name" value="Zn peptidases"/>
    <property type="match status" value="1"/>
</dbReference>
<keyword evidence="3 9" id="KW-0031">Aminopeptidase</keyword>
<evidence type="ECO:0000256" key="1">
    <source>
        <dbReference type="ARBA" id="ARBA00001947"/>
    </source>
</evidence>
<evidence type="ECO:0000313" key="13">
    <source>
        <dbReference type="Proteomes" id="UP001200604"/>
    </source>
</evidence>
<evidence type="ECO:0000256" key="10">
    <source>
        <dbReference type="RuleBase" id="RU004387"/>
    </source>
</evidence>